<protein>
    <submittedName>
        <fullName evidence="7">Uncharacterized protein</fullName>
    </submittedName>
</protein>
<proteinExistence type="predicted"/>
<dbReference type="STRING" id="218851.A0A2G5C8E9"/>
<dbReference type="GO" id="GO:0043531">
    <property type="term" value="F:ADP binding"/>
    <property type="evidence" value="ECO:0007669"/>
    <property type="project" value="InterPro"/>
</dbReference>
<dbReference type="PANTHER" id="PTHR36766:SF40">
    <property type="entry name" value="DISEASE RESISTANCE PROTEIN RGA3"/>
    <property type="match status" value="1"/>
</dbReference>
<dbReference type="Gene3D" id="1.10.10.10">
    <property type="entry name" value="Winged helix-like DNA-binding domain superfamily/Winged helix DNA-binding domain"/>
    <property type="match status" value="1"/>
</dbReference>
<evidence type="ECO:0000259" key="6">
    <source>
        <dbReference type="Pfam" id="PF25019"/>
    </source>
</evidence>
<keyword evidence="3" id="KW-0611">Plant defense</keyword>
<dbReference type="Pfam" id="PF25019">
    <property type="entry name" value="LRR_R13L1-DRL21"/>
    <property type="match status" value="1"/>
</dbReference>
<keyword evidence="8" id="KW-1185">Reference proteome</keyword>
<accession>A0A2G5C8E9</accession>
<dbReference type="InParanoid" id="A0A2G5C8E9"/>
<dbReference type="PRINTS" id="PR00364">
    <property type="entry name" value="DISEASERSIST"/>
</dbReference>
<dbReference type="FunFam" id="1.10.10.10:FF:000322">
    <property type="entry name" value="Probable disease resistance protein At1g63360"/>
    <property type="match status" value="1"/>
</dbReference>
<dbReference type="OrthoDB" id="773208at2759"/>
<evidence type="ECO:0000256" key="1">
    <source>
        <dbReference type="ARBA" id="ARBA00022614"/>
    </source>
</evidence>
<dbReference type="GO" id="GO:0006952">
    <property type="term" value="P:defense response"/>
    <property type="evidence" value="ECO:0007669"/>
    <property type="project" value="UniProtKB-KW"/>
</dbReference>
<evidence type="ECO:0000313" key="8">
    <source>
        <dbReference type="Proteomes" id="UP000230069"/>
    </source>
</evidence>
<dbReference type="InterPro" id="IPR056789">
    <property type="entry name" value="LRR_R13L1-DRL21"/>
</dbReference>
<evidence type="ECO:0000259" key="4">
    <source>
        <dbReference type="Pfam" id="PF00931"/>
    </source>
</evidence>
<dbReference type="InterPro" id="IPR058922">
    <property type="entry name" value="WHD_DRP"/>
</dbReference>
<dbReference type="Proteomes" id="UP000230069">
    <property type="component" value="Unassembled WGS sequence"/>
</dbReference>
<organism evidence="7 8">
    <name type="scientific">Aquilegia coerulea</name>
    <name type="common">Rocky mountain columbine</name>
    <dbReference type="NCBI Taxonomy" id="218851"/>
    <lineage>
        <taxon>Eukaryota</taxon>
        <taxon>Viridiplantae</taxon>
        <taxon>Streptophyta</taxon>
        <taxon>Embryophyta</taxon>
        <taxon>Tracheophyta</taxon>
        <taxon>Spermatophyta</taxon>
        <taxon>Magnoliopsida</taxon>
        <taxon>Ranunculales</taxon>
        <taxon>Ranunculaceae</taxon>
        <taxon>Thalictroideae</taxon>
        <taxon>Aquilegia</taxon>
    </lineage>
</organism>
<reference evidence="7 8" key="1">
    <citation type="submission" date="2017-09" db="EMBL/GenBank/DDBJ databases">
        <title>WGS assembly of Aquilegia coerulea Goldsmith.</title>
        <authorList>
            <person name="Hodges S."/>
            <person name="Kramer E."/>
            <person name="Nordborg M."/>
            <person name="Tomkins J."/>
            <person name="Borevitz J."/>
            <person name="Derieg N."/>
            <person name="Yan J."/>
            <person name="Mihaltcheva S."/>
            <person name="Hayes R.D."/>
            <person name="Rokhsar D."/>
        </authorList>
    </citation>
    <scope>NUCLEOTIDE SEQUENCE [LARGE SCALE GENOMIC DNA]</scope>
    <source>
        <strain evidence="8">cv. Goldsmith</strain>
    </source>
</reference>
<dbReference type="SUPFAM" id="SSF52058">
    <property type="entry name" value="L domain-like"/>
    <property type="match status" value="2"/>
</dbReference>
<dbReference type="Gene3D" id="3.80.10.10">
    <property type="entry name" value="Ribonuclease Inhibitor"/>
    <property type="match status" value="2"/>
</dbReference>
<evidence type="ECO:0000256" key="2">
    <source>
        <dbReference type="ARBA" id="ARBA00022737"/>
    </source>
</evidence>
<keyword evidence="2" id="KW-0677">Repeat</keyword>
<dbReference type="EMBL" id="KZ305100">
    <property type="protein sequence ID" value="PIA27067.1"/>
    <property type="molecule type" value="Genomic_DNA"/>
</dbReference>
<dbReference type="SUPFAM" id="SSF52540">
    <property type="entry name" value="P-loop containing nucleoside triphosphate hydrolases"/>
    <property type="match status" value="1"/>
</dbReference>
<dbReference type="Pfam" id="PF23559">
    <property type="entry name" value="WHD_DRP"/>
    <property type="match status" value="1"/>
</dbReference>
<evidence type="ECO:0000313" key="7">
    <source>
        <dbReference type="EMBL" id="PIA27067.1"/>
    </source>
</evidence>
<dbReference type="InterPro" id="IPR036388">
    <property type="entry name" value="WH-like_DNA-bd_sf"/>
</dbReference>
<dbReference type="Pfam" id="PF00931">
    <property type="entry name" value="NB-ARC"/>
    <property type="match status" value="1"/>
</dbReference>
<dbReference type="Gene3D" id="3.40.50.300">
    <property type="entry name" value="P-loop containing nucleotide triphosphate hydrolases"/>
    <property type="match status" value="1"/>
</dbReference>
<feature type="domain" description="NB-ARC" evidence="4">
    <location>
        <begin position="1"/>
        <end position="120"/>
    </location>
</feature>
<keyword evidence="1" id="KW-0433">Leucine-rich repeat</keyword>
<name>A0A2G5C8E9_AQUCA</name>
<feature type="domain" description="R13L1/DRL21-like LRR repeat region" evidence="6">
    <location>
        <begin position="434"/>
        <end position="559"/>
    </location>
</feature>
<sequence length="995" mass="113543">MWVCVSEPFNLIEVTKAIIEQAKGSVPSVHAWDALHKCLCNSLKGKRFLLVLDDVWTEDNNDWTPLKLSFKGGSPGSRVLVTTRNERVAQIMGSTHTHNLGKLSDNDSWSMFESIAFSGRQEDLTKCSSCRQDNWKSNKKAKNEWNSILENEIWEIQKIAYDVLPSLFLSYNHLPSILKQCLTYCAIFKKDERTDKDELVRLWLAQGFLGSGGYKDLEKIGRDYFDDLAMRSFFQDFKKGADGNITSSNMHDLVHDFVLFLTKTECYFLEVGKELDSNKVRHLATKTMESSSIYKARNLRTLMINNLLSHEQLIKIFNQLKCLRTLDLSKSRIDVLPSKVERLLHIRYIDLSDTFLSELPETICNLHNLQILKLNNCGLINKLPDRIGKLHDLRHLELRSTSSLSYLPQGIGRLSLLRTLTKFVVSDTSNVCNISELKILNFLQGSLILNGLERVVDANEAAQAELKKKKLVVLSLNFEKPKDGDCNNMAVVLQNLQPHENVEELYIIGFRGSRFPSWISNSSLSANLLRLRLDKCKNIIELPALGTLGSLEVLEIIQMRDVRYIGSKFYGFSVAFPKLKELFICNMREWVEWELPVSTDIIIMSCLQKLSLYRCPVLRALPGLGKLKSLESLVIHELSQLKHIGKEFYGNLSSSGAMAVAFPNLKKLEVWNMKEWVEWELPIAADNKIMPCLSVLSLRKCPMLSALPGHGALDSLELVYISALPSIRWVGLEFLGISDEEYGLTQVNGSEEEGSSSFRKPVILFPRLTKLEISFMEEWEDWILPFQKDRQVMPCLHTLILESCQKLRALLDLAVFLSLENLCLGGFNGVEWKEREDIKLPCLCDLTLRKCPSLHAIPRYFCKELKGMQPCLPPLLESLGLRKAGVFSESLPVIVRESSHNNYPNLKYFSIYSSKHPSLPKGFKQLTAIQRLEFIICESLDFNLNELEHLTKLQELSISECPILAKRFKEAEDWMSILSHVPIITIDRKNIRDSN</sequence>
<dbReference type="InterPro" id="IPR027417">
    <property type="entry name" value="P-loop_NTPase"/>
</dbReference>
<evidence type="ECO:0000256" key="3">
    <source>
        <dbReference type="ARBA" id="ARBA00022821"/>
    </source>
</evidence>
<dbReference type="AlphaFoldDB" id="A0A2G5C8E9"/>
<dbReference type="InterPro" id="IPR002182">
    <property type="entry name" value="NB-ARC"/>
</dbReference>
<dbReference type="InterPro" id="IPR032675">
    <property type="entry name" value="LRR_dom_sf"/>
</dbReference>
<evidence type="ECO:0000259" key="5">
    <source>
        <dbReference type="Pfam" id="PF23559"/>
    </source>
</evidence>
<gene>
    <name evidence="7" type="ORF">AQUCO_08300037v1</name>
</gene>
<dbReference type="PANTHER" id="PTHR36766">
    <property type="entry name" value="PLANT BROAD-SPECTRUM MILDEW RESISTANCE PROTEIN RPW8"/>
    <property type="match status" value="1"/>
</dbReference>
<feature type="domain" description="Disease resistance protein winged helix" evidence="5">
    <location>
        <begin position="187"/>
        <end position="258"/>
    </location>
</feature>